<dbReference type="AlphaFoldDB" id="A0A3E3ISZ9"/>
<feature type="transmembrane region" description="Helical" evidence="1">
    <location>
        <begin position="163"/>
        <end position="184"/>
    </location>
</feature>
<feature type="transmembrane region" description="Helical" evidence="1">
    <location>
        <begin position="398"/>
        <end position="416"/>
    </location>
</feature>
<keyword evidence="1" id="KW-0812">Transmembrane</keyword>
<dbReference type="Pfam" id="PF07613">
    <property type="entry name" value="DUF1576"/>
    <property type="match status" value="2"/>
</dbReference>
<feature type="transmembrane region" description="Helical" evidence="1">
    <location>
        <begin position="137"/>
        <end position="157"/>
    </location>
</feature>
<evidence type="ECO:0000313" key="3">
    <source>
        <dbReference type="Proteomes" id="UP000260828"/>
    </source>
</evidence>
<proteinExistence type="predicted"/>
<keyword evidence="1" id="KW-0472">Membrane</keyword>
<evidence type="ECO:0000313" key="2">
    <source>
        <dbReference type="EMBL" id="RGE70061.1"/>
    </source>
</evidence>
<gene>
    <name evidence="2" type="ORF">DXC40_03100</name>
</gene>
<reference evidence="2 3" key="1">
    <citation type="submission" date="2018-08" db="EMBL/GenBank/DDBJ databases">
        <title>A genome reference for cultivated species of the human gut microbiota.</title>
        <authorList>
            <person name="Zou Y."/>
            <person name="Xue W."/>
            <person name="Luo G."/>
        </authorList>
    </citation>
    <scope>NUCLEOTIDE SEQUENCE [LARGE SCALE GENOMIC DNA]</scope>
    <source>
        <strain evidence="2 3">TF05-12AC</strain>
    </source>
</reference>
<feature type="transmembrane region" description="Helical" evidence="1">
    <location>
        <begin position="354"/>
        <end position="377"/>
    </location>
</feature>
<evidence type="ECO:0000256" key="1">
    <source>
        <dbReference type="SAM" id="Phobius"/>
    </source>
</evidence>
<feature type="transmembrane region" description="Helical" evidence="1">
    <location>
        <begin position="330"/>
        <end position="348"/>
    </location>
</feature>
<organism evidence="2 3">
    <name type="scientific">Anaerotruncus colihominis</name>
    <dbReference type="NCBI Taxonomy" id="169435"/>
    <lineage>
        <taxon>Bacteria</taxon>
        <taxon>Bacillati</taxon>
        <taxon>Bacillota</taxon>
        <taxon>Clostridia</taxon>
        <taxon>Eubacteriales</taxon>
        <taxon>Oscillospiraceae</taxon>
        <taxon>Anaerotruncus</taxon>
    </lineage>
</organism>
<keyword evidence="1" id="KW-1133">Transmembrane helix</keyword>
<accession>A0A3E3ISZ9</accession>
<feature type="transmembrane region" description="Helical" evidence="1">
    <location>
        <begin position="57"/>
        <end position="85"/>
    </location>
</feature>
<dbReference type="EMBL" id="QVME01000001">
    <property type="protein sequence ID" value="RGE70061.1"/>
    <property type="molecule type" value="Genomic_DNA"/>
</dbReference>
<feature type="transmembrane region" description="Helical" evidence="1">
    <location>
        <begin position="196"/>
        <end position="214"/>
    </location>
</feature>
<dbReference type="Proteomes" id="UP000260828">
    <property type="component" value="Unassembled WGS sequence"/>
</dbReference>
<sequence>MCLRAFLSDSPEKLQSARIAVALSVFAISLIVFGFFWDTPAGIVGGIWRIIRSQAGLITDSIAIGGMGAAFVNSGLVTLICIGLLCLLRMPFTGISIASLFLMAGFSLFGKDIWNIFPIIFGGFLYARFRREPFGRYIYISLFGTALSPVVTEIVNVGGENAAAWYTVGVGIGVGIGFILPAVASFTLRVHQGYNLYNVGFTAGLIGMVLASFFKSFGHVFETRLEWSAGNNLPLAVFLFCLFGVMGAVGFLWNGHSPQGLLRITRHSGRLVADFVLHDGLPVTMMNMACVGAAATAYVLFVGGELNGPTIGGIFTICGFGAFGKHLKNIAPVILGVIVSSIFTVWTLDEPNTLLAALFATGLAPIAGQFGWGWGMLAGAIHASVVLNTGFLHGGLNLYNNGFSAGLVCIVLVPLIESLRKET</sequence>
<protein>
    <submittedName>
        <fullName evidence="2">DUF1576 domain-containing protein</fullName>
    </submittedName>
</protein>
<dbReference type="InterPro" id="IPR011470">
    <property type="entry name" value="DUF1576"/>
</dbReference>
<dbReference type="OrthoDB" id="9776502at2"/>
<feature type="transmembrane region" description="Helical" evidence="1">
    <location>
        <begin position="306"/>
        <end position="323"/>
    </location>
</feature>
<comment type="caution">
    <text evidence="2">The sequence shown here is derived from an EMBL/GenBank/DDBJ whole genome shotgun (WGS) entry which is preliminary data.</text>
</comment>
<feature type="transmembrane region" description="Helical" evidence="1">
    <location>
        <begin position="17"/>
        <end position="37"/>
    </location>
</feature>
<name>A0A3E3ISZ9_9FIRM</name>
<feature type="transmembrane region" description="Helical" evidence="1">
    <location>
        <begin position="97"/>
        <end position="125"/>
    </location>
</feature>
<dbReference type="RefSeq" id="WP_055244550.1">
    <property type="nucleotide sequence ID" value="NZ_CABIWA010000003.1"/>
</dbReference>
<feature type="transmembrane region" description="Helical" evidence="1">
    <location>
        <begin position="234"/>
        <end position="254"/>
    </location>
</feature>